<feature type="region of interest" description="Disordered" evidence="1">
    <location>
        <begin position="155"/>
        <end position="206"/>
    </location>
</feature>
<gene>
    <name evidence="2" type="ORF">QR685DRAFT_597838</name>
</gene>
<reference evidence="2 3" key="1">
    <citation type="submission" date="2023-09" db="EMBL/GenBank/DDBJ databases">
        <title>Multi-omics analysis of a traditional fermented food reveals byproduct-associated fungal strains for waste-to-food upcycling.</title>
        <authorList>
            <consortium name="Lawrence Berkeley National Laboratory"/>
            <person name="Rekdal V.M."/>
            <person name="Villalobos-Escobedo J.M."/>
            <person name="Rodriguez-Valeron N."/>
            <person name="Garcia M.O."/>
            <person name="Vasquez D.P."/>
            <person name="Damayanti I."/>
            <person name="Sorensen P.M."/>
            <person name="Baidoo E.E."/>
            <person name="De Carvalho A.C."/>
            <person name="Riley R."/>
            <person name="Lipzen A."/>
            <person name="He G."/>
            <person name="Yan M."/>
            <person name="Haridas S."/>
            <person name="Daum C."/>
            <person name="Yoshinaga Y."/>
            <person name="Ng V."/>
            <person name="Grigoriev I.V."/>
            <person name="Munk R."/>
            <person name="Nuraida L."/>
            <person name="Wijaya C.H."/>
            <person name="Morales P.-C."/>
            <person name="Keasling J.D."/>
        </authorList>
    </citation>
    <scope>NUCLEOTIDE SEQUENCE [LARGE SCALE GENOMIC DNA]</scope>
    <source>
        <strain evidence="2 3">FGSC 2613</strain>
    </source>
</reference>
<protein>
    <recommendedName>
        <fullName evidence="4">Zn(2)-C6 fungal-type domain-containing protein</fullName>
    </recommendedName>
</protein>
<comment type="caution">
    <text evidence="2">The sequence shown here is derived from an EMBL/GenBank/DDBJ whole genome shotgun (WGS) entry which is preliminary data.</text>
</comment>
<evidence type="ECO:0000256" key="1">
    <source>
        <dbReference type="SAM" id="MobiDB-lite"/>
    </source>
</evidence>
<feature type="region of interest" description="Disordered" evidence="1">
    <location>
        <begin position="221"/>
        <end position="246"/>
    </location>
</feature>
<keyword evidence="3" id="KW-1185">Reference proteome</keyword>
<feature type="compositionally biased region" description="Polar residues" evidence="1">
    <location>
        <begin position="37"/>
        <end position="49"/>
    </location>
</feature>
<evidence type="ECO:0000313" key="2">
    <source>
        <dbReference type="EMBL" id="KAL0469350.1"/>
    </source>
</evidence>
<dbReference type="EMBL" id="JAVLET010000005">
    <property type="protein sequence ID" value="KAL0469350.1"/>
    <property type="molecule type" value="Genomic_DNA"/>
</dbReference>
<accession>A0ABR3D9I3</accession>
<dbReference type="Proteomes" id="UP001451303">
    <property type="component" value="Unassembled WGS sequence"/>
</dbReference>
<proteinExistence type="predicted"/>
<feature type="compositionally biased region" description="Polar residues" evidence="1">
    <location>
        <begin position="221"/>
        <end position="233"/>
    </location>
</feature>
<evidence type="ECO:0008006" key="4">
    <source>
        <dbReference type="Google" id="ProtNLM"/>
    </source>
</evidence>
<sequence>MSGNQQGDLPQFEVNQVPMISGAQPGESPKFGDDETPTGNMYESQQGQLPQFDPNEMPGLYENQPGELQHFDVNQAPMLFGDQQGVLLQQFDANQMPTGSMYESQQGDLQQFDANQALVLFYDQQGQLQQFDANQMPTGSMYESQQGELQQFDANQMPTGSMSGSQQGESPLSPANQVPTTSGNQQGESSLSPANQMPTMSSNQQGELPQVNANQRSMMFGSQQGESSLSPANQAPLGATSAQGGQGAKQSATIEYMMATLTHLAAKCEGIETTLPMDVYRQVQKDYKGLVSTVQAKIDLSREPVPQPILEASIRIESRLMHHTPVDDVVASPVLGRLAAPPCQLESRKSVAMAQTVATLNQAFPLPCRSCTGTGTACQRSFIDEKCAFCKGSNQKCLTNYPVNIVSGGSAGPAANTGRVMANLFQEHRKGVLDVVQSRVRDTTRLSLRFPLGAAVYLNIASFQTWLHCSIEMDLAQNPPAWMEASRGWAVRECIQGRLSRMKLMARDTPRIFSSRMGDCPEQRLEIRNTVLIPLPQIESLSSSLTNSFFALQLVTLLSFCNINAGYICSAQSYLALAHREFLCEFLRANDHVVDQGFVKI</sequence>
<organism evidence="2 3">
    <name type="scientific">Neurospora intermedia</name>
    <dbReference type="NCBI Taxonomy" id="5142"/>
    <lineage>
        <taxon>Eukaryota</taxon>
        <taxon>Fungi</taxon>
        <taxon>Dikarya</taxon>
        <taxon>Ascomycota</taxon>
        <taxon>Pezizomycotina</taxon>
        <taxon>Sordariomycetes</taxon>
        <taxon>Sordariomycetidae</taxon>
        <taxon>Sordariales</taxon>
        <taxon>Sordariaceae</taxon>
        <taxon>Neurospora</taxon>
    </lineage>
</organism>
<evidence type="ECO:0000313" key="3">
    <source>
        <dbReference type="Proteomes" id="UP001451303"/>
    </source>
</evidence>
<name>A0ABR3D9I3_NEUIN</name>
<feature type="region of interest" description="Disordered" evidence="1">
    <location>
        <begin position="1"/>
        <end position="52"/>
    </location>
</feature>